<dbReference type="SUPFAM" id="SSF103473">
    <property type="entry name" value="MFS general substrate transporter"/>
    <property type="match status" value="1"/>
</dbReference>
<sequence length="44" mass="4680">MQGFLRSSRLLFVARLFQGVAAAMVFAPSLALAGDLAGKGIRRD</sequence>
<keyword evidence="2" id="KW-1185">Reference proteome</keyword>
<evidence type="ECO:0000313" key="1">
    <source>
        <dbReference type="EMBL" id="ELY90501.1"/>
    </source>
</evidence>
<accession>L9ZWT3</accession>
<protein>
    <submittedName>
        <fullName evidence="1">Major facilitator superfamily MFS 1</fullName>
    </submittedName>
</protein>
<dbReference type="PATRIC" id="fig|1227494.3.peg.587"/>
<evidence type="ECO:0000313" key="2">
    <source>
        <dbReference type="Proteomes" id="UP000011511"/>
    </source>
</evidence>
<dbReference type="InterPro" id="IPR036259">
    <property type="entry name" value="MFS_trans_sf"/>
</dbReference>
<dbReference type="AlphaFoldDB" id="L9ZWT3"/>
<organism evidence="1 2">
    <name type="scientific">Natrinema altunense (strain JCM 12890 / CGMCC 1.3731 / AJ2)</name>
    <dbReference type="NCBI Taxonomy" id="1227494"/>
    <lineage>
        <taxon>Archaea</taxon>
        <taxon>Methanobacteriati</taxon>
        <taxon>Methanobacteriota</taxon>
        <taxon>Stenosarchaea group</taxon>
        <taxon>Halobacteria</taxon>
        <taxon>Halobacteriales</taxon>
        <taxon>Natrialbaceae</taxon>
        <taxon>Natrinema</taxon>
    </lineage>
</organism>
<reference evidence="1 2" key="1">
    <citation type="journal article" date="2014" name="PLoS Genet.">
        <title>Phylogenetically driven sequencing of extremely halophilic archaea reveals strategies for static and dynamic osmo-response.</title>
        <authorList>
            <person name="Becker E.A."/>
            <person name="Seitzer P.M."/>
            <person name="Tritt A."/>
            <person name="Larsen D."/>
            <person name="Krusor M."/>
            <person name="Yao A.I."/>
            <person name="Wu D."/>
            <person name="Madern D."/>
            <person name="Eisen J.A."/>
            <person name="Darling A.E."/>
            <person name="Facciotti M.T."/>
        </authorList>
    </citation>
    <scope>NUCLEOTIDE SEQUENCE [LARGE SCALE GENOMIC DNA]</scope>
    <source>
        <strain evidence="1 2">JCM 12890</strain>
    </source>
</reference>
<gene>
    <name evidence="1" type="ORF">C485_02953</name>
</gene>
<proteinExistence type="predicted"/>
<name>L9ZWT3_NATA2</name>
<dbReference type="Proteomes" id="UP000011511">
    <property type="component" value="Unassembled WGS sequence"/>
</dbReference>
<dbReference type="EMBL" id="AOIK01000010">
    <property type="protein sequence ID" value="ELY90501.1"/>
    <property type="molecule type" value="Genomic_DNA"/>
</dbReference>
<comment type="caution">
    <text evidence="1">The sequence shown here is derived from an EMBL/GenBank/DDBJ whole genome shotgun (WGS) entry which is preliminary data.</text>
</comment>